<dbReference type="InterPro" id="IPR050366">
    <property type="entry name" value="BP-dependent_transpt_permease"/>
</dbReference>
<dbReference type="PROSITE" id="PS50928">
    <property type="entry name" value="ABC_TM1"/>
    <property type="match status" value="1"/>
</dbReference>
<dbReference type="HOGENOM" id="CLU_028518_8_0_9"/>
<dbReference type="GO" id="GO:0005886">
    <property type="term" value="C:plasma membrane"/>
    <property type="evidence" value="ECO:0007669"/>
    <property type="project" value="UniProtKB-SubCell"/>
</dbReference>
<comment type="subcellular location">
    <subcellularLocation>
        <location evidence="1 7">Cell membrane</location>
        <topology evidence="1 7">Multi-pass membrane protein</topology>
    </subcellularLocation>
</comment>
<name>E3DM62_HALPG</name>
<dbReference type="RefSeq" id="WP_014553367.1">
    <property type="nucleotide sequence ID" value="NC_017455.1"/>
</dbReference>
<dbReference type="STRING" id="572479.Hprae_1202"/>
<protein>
    <submittedName>
        <fullName evidence="9">Binding-protein-dependent transport systems inner membrane component</fullName>
    </submittedName>
</protein>
<dbReference type="InterPro" id="IPR000515">
    <property type="entry name" value="MetI-like"/>
</dbReference>
<dbReference type="InterPro" id="IPR035906">
    <property type="entry name" value="MetI-like_sf"/>
</dbReference>
<feature type="transmembrane region" description="Helical" evidence="7">
    <location>
        <begin position="20"/>
        <end position="38"/>
    </location>
</feature>
<evidence type="ECO:0000313" key="10">
    <source>
        <dbReference type="Proteomes" id="UP000006866"/>
    </source>
</evidence>
<dbReference type="SUPFAM" id="SSF161098">
    <property type="entry name" value="MetI-like"/>
    <property type="match status" value="1"/>
</dbReference>
<evidence type="ECO:0000256" key="6">
    <source>
        <dbReference type="ARBA" id="ARBA00023136"/>
    </source>
</evidence>
<evidence type="ECO:0000259" key="8">
    <source>
        <dbReference type="PROSITE" id="PS50928"/>
    </source>
</evidence>
<evidence type="ECO:0000256" key="5">
    <source>
        <dbReference type="ARBA" id="ARBA00022989"/>
    </source>
</evidence>
<dbReference type="PATRIC" id="fig|572479.3.peg.1214"/>
<organism evidence="9 10">
    <name type="scientific">Halanaerobium praevalens (strain ATCC 33744 / DSM 2228 / GSL)</name>
    <dbReference type="NCBI Taxonomy" id="572479"/>
    <lineage>
        <taxon>Bacteria</taxon>
        <taxon>Bacillati</taxon>
        <taxon>Bacillota</taxon>
        <taxon>Clostridia</taxon>
        <taxon>Halanaerobiales</taxon>
        <taxon>Halanaerobiaceae</taxon>
        <taxon>Halanaerobium</taxon>
    </lineage>
</organism>
<dbReference type="Proteomes" id="UP000006866">
    <property type="component" value="Chromosome"/>
</dbReference>
<feature type="transmembrane region" description="Helical" evidence="7">
    <location>
        <begin position="249"/>
        <end position="268"/>
    </location>
</feature>
<keyword evidence="2 7" id="KW-0813">Transport</keyword>
<feature type="domain" description="ABC transmembrane type-1" evidence="8">
    <location>
        <begin position="76"/>
        <end position="269"/>
    </location>
</feature>
<keyword evidence="10" id="KW-1185">Reference proteome</keyword>
<dbReference type="InterPro" id="IPR025966">
    <property type="entry name" value="OppC_N"/>
</dbReference>
<dbReference type="Gene3D" id="1.10.3720.10">
    <property type="entry name" value="MetI-like"/>
    <property type="match status" value="1"/>
</dbReference>
<proteinExistence type="inferred from homology"/>
<dbReference type="OrthoDB" id="9783218at2"/>
<reference evidence="9 10" key="2">
    <citation type="journal article" date="2011" name="Stand. Genomic Sci.">
        <title>Complete genome sequence of the extremely halophilic Halanaerobium praevalens type strain (GSL).</title>
        <authorList>
            <person name="Ivanova N."/>
            <person name="Sikorski J."/>
            <person name="Chertkov O."/>
            <person name="Nolan M."/>
            <person name="Lucas S."/>
            <person name="Hammon N."/>
            <person name="Deshpande S."/>
            <person name="Cheng J.F."/>
            <person name="Tapia R."/>
            <person name="Han C."/>
            <person name="Goodwin L."/>
            <person name="Pitluck S."/>
            <person name="Huntemann M."/>
            <person name="Liolios K."/>
            <person name="Pagani I."/>
            <person name="Mavromatis K."/>
            <person name="Ovchinikova G."/>
            <person name="Pati A."/>
            <person name="Chen A."/>
            <person name="Palaniappan K."/>
            <person name="Land M."/>
            <person name="Hauser L."/>
            <person name="Brambilla E.M."/>
            <person name="Kannan K.P."/>
            <person name="Rohde M."/>
            <person name="Tindall B.J."/>
            <person name="Goker M."/>
            <person name="Detter J.C."/>
            <person name="Woyke T."/>
            <person name="Bristow J."/>
            <person name="Eisen J.A."/>
            <person name="Markowitz V."/>
            <person name="Hugenholtz P."/>
            <person name="Kyrpides N.C."/>
            <person name="Klenk H.P."/>
            <person name="Lapidus A."/>
        </authorList>
    </citation>
    <scope>NUCLEOTIDE SEQUENCE [LARGE SCALE GENOMIC DNA]</scope>
    <source>
        <strain evidence="10">ATCC 33744 / DSM 2228 / GSL</strain>
    </source>
</reference>
<dbReference type="eggNOG" id="COG1173">
    <property type="taxonomic scope" value="Bacteria"/>
</dbReference>
<keyword evidence="5 7" id="KW-1133">Transmembrane helix</keyword>
<evidence type="ECO:0000256" key="1">
    <source>
        <dbReference type="ARBA" id="ARBA00004651"/>
    </source>
</evidence>
<keyword evidence="4 7" id="KW-0812">Transmembrane</keyword>
<sequence>MDTFFAKIRYLKKFSLLGKLSLFIIFLIILIAILAPVFSQYPPDKSMAALQPPQKKHLMGTDDLGYDIWSQIAYGARISLIIGLGTSFLAAFGGAALGIIAAFKGGYLDKIIMRIIDIIIVLPDLPLMIILAAFLGPSLLNIILVLTFFSWVKPARIIRSQVLMLKEMNYIKAAESYGAGIFYLLKKHFLPEIFPILAVSIIRLSTKAIVAEAGLSFLGLGDPSSKSWGLIIHHASSFPGIYYTPFWKWWLLFPWLALLALIVSLAFINRELETLFSLKE</sequence>
<evidence type="ECO:0000313" key="9">
    <source>
        <dbReference type="EMBL" id="ADO77340.1"/>
    </source>
</evidence>
<gene>
    <name evidence="9" type="ordered locus">Hprae_1202</name>
</gene>
<dbReference type="Pfam" id="PF00528">
    <property type="entry name" value="BPD_transp_1"/>
    <property type="match status" value="1"/>
</dbReference>
<dbReference type="KEGG" id="hpk:Hprae_1202"/>
<dbReference type="EMBL" id="CP002175">
    <property type="protein sequence ID" value="ADO77340.1"/>
    <property type="molecule type" value="Genomic_DNA"/>
</dbReference>
<keyword evidence="3" id="KW-1003">Cell membrane</keyword>
<evidence type="ECO:0000256" key="7">
    <source>
        <dbReference type="RuleBase" id="RU363032"/>
    </source>
</evidence>
<reference evidence="10" key="1">
    <citation type="submission" date="2010-10" db="EMBL/GenBank/DDBJ databases">
        <title>The complete genome of Halanaerobium praevalens DSM 2228.</title>
        <authorList>
            <consortium name="US DOE Joint Genome Institute (JGI-PGF)"/>
            <person name="Lucas S."/>
            <person name="Copeland A."/>
            <person name="Lapidus A."/>
            <person name="Glavina del Rio T."/>
            <person name="Dalin E."/>
            <person name="Tice H."/>
            <person name="Bruce D."/>
            <person name="Goodwin L."/>
            <person name="Pitluck S."/>
            <person name="Kyrpides N."/>
            <person name="Mavromatis K."/>
            <person name="Ivanova N."/>
            <person name="Ovchinnikova G."/>
            <person name="Chertkov O."/>
            <person name="Detter J.C."/>
            <person name="Han C."/>
            <person name="Larimer F."/>
            <person name="Land M."/>
            <person name="Hauser L."/>
            <person name="Markowitz V."/>
            <person name="Cheng J.-F."/>
            <person name="Hugenholtz P."/>
            <person name="Woyke T."/>
            <person name="Wu D."/>
            <person name="Tindall B."/>
            <person name="Pomrenke H.G."/>
            <person name="Brambilla E."/>
            <person name="Klenk H.-P."/>
            <person name="Eisen J.A."/>
        </authorList>
    </citation>
    <scope>NUCLEOTIDE SEQUENCE [LARGE SCALE GENOMIC DNA]</scope>
    <source>
        <strain evidence="10">ATCC 33744 / DSM 2228 / GSL</strain>
    </source>
</reference>
<dbReference type="CDD" id="cd06261">
    <property type="entry name" value="TM_PBP2"/>
    <property type="match status" value="1"/>
</dbReference>
<dbReference type="PANTHER" id="PTHR43386:SF1">
    <property type="entry name" value="D,D-DIPEPTIDE TRANSPORT SYSTEM PERMEASE PROTEIN DDPC-RELATED"/>
    <property type="match status" value="1"/>
</dbReference>
<dbReference type="Pfam" id="PF12911">
    <property type="entry name" value="OppC_N"/>
    <property type="match status" value="1"/>
</dbReference>
<dbReference type="AlphaFoldDB" id="E3DM62"/>
<evidence type="ECO:0000256" key="3">
    <source>
        <dbReference type="ARBA" id="ARBA00022475"/>
    </source>
</evidence>
<dbReference type="GO" id="GO:0055085">
    <property type="term" value="P:transmembrane transport"/>
    <property type="evidence" value="ECO:0007669"/>
    <property type="project" value="InterPro"/>
</dbReference>
<evidence type="ECO:0000256" key="2">
    <source>
        <dbReference type="ARBA" id="ARBA00022448"/>
    </source>
</evidence>
<feature type="transmembrane region" description="Helical" evidence="7">
    <location>
        <begin position="78"/>
        <end position="103"/>
    </location>
</feature>
<accession>E3DM62</accession>
<keyword evidence="6 7" id="KW-0472">Membrane</keyword>
<comment type="similarity">
    <text evidence="7">Belongs to the binding-protein-dependent transport system permease family.</text>
</comment>
<evidence type="ECO:0000256" key="4">
    <source>
        <dbReference type="ARBA" id="ARBA00022692"/>
    </source>
</evidence>
<dbReference type="PANTHER" id="PTHR43386">
    <property type="entry name" value="OLIGOPEPTIDE TRANSPORT SYSTEM PERMEASE PROTEIN APPC"/>
    <property type="match status" value="1"/>
</dbReference>